<feature type="chain" id="PRO_5003683046" description="Sortilin N-terminal domain-containing protein" evidence="1">
    <location>
        <begin position="22"/>
        <end position="786"/>
    </location>
</feature>
<evidence type="ECO:0000313" key="3">
    <source>
        <dbReference type="Proteomes" id="UP000006049"/>
    </source>
</evidence>
<dbReference type="PANTHER" id="PTHR43739">
    <property type="entry name" value="XYLOGLUCANASE (EUROFUNG)"/>
    <property type="match status" value="1"/>
</dbReference>
<dbReference type="OrthoDB" id="9757947at2"/>
<dbReference type="GO" id="GO:0010411">
    <property type="term" value="P:xyloglucan metabolic process"/>
    <property type="evidence" value="ECO:0007669"/>
    <property type="project" value="TreeGrafter"/>
</dbReference>
<dbReference type="KEGG" id="asl:Aeqsu_2660"/>
<dbReference type="PATRIC" id="fig|746697.3.peg.2716"/>
<dbReference type="AlphaFoldDB" id="I3YYP5"/>
<keyword evidence="1" id="KW-0732">Signal</keyword>
<dbReference type="InterPro" id="IPR052025">
    <property type="entry name" value="Xyloglucanase_GH74"/>
</dbReference>
<reference evidence="2 3" key="1">
    <citation type="submission" date="2012-06" db="EMBL/GenBank/DDBJ databases">
        <title>The complete genome of Aequorivita sublithincola DSM 14238.</title>
        <authorList>
            <consortium name="US DOE Joint Genome Institute (JGI-PGF)"/>
            <person name="Lucas S."/>
            <person name="Copeland A."/>
            <person name="Lapidus A."/>
            <person name="Goodwin L."/>
            <person name="Pitluck S."/>
            <person name="Peters L."/>
            <person name="Munk A.C.C."/>
            <person name="Kyrpides N."/>
            <person name="Mavromatis K."/>
            <person name="Pagani I."/>
            <person name="Ivanova N."/>
            <person name="Ovchinnikova G."/>
            <person name="Zeytun A."/>
            <person name="Detter J.C."/>
            <person name="Han C."/>
            <person name="Land M."/>
            <person name="Hauser L."/>
            <person name="Markowitz V."/>
            <person name="Cheng J.-F."/>
            <person name="Hugenholtz P."/>
            <person name="Woyke T."/>
            <person name="Wu D."/>
            <person name="Tindall B."/>
            <person name="Faehnrich R."/>
            <person name="Brambilla E."/>
            <person name="Klenk H.-P."/>
            <person name="Eisen J.A."/>
        </authorList>
    </citation>
    <scope>NUCLEOTIDE SEQUENCE [LARGE SCALE GENOMIC DNA]</scope>
    <source>
        <strain evidence="3">DSM 14238 / LMG 21431 / ACAM 643 / 9-3</strain>
    </source>
</reference>
<feature type="signal peptide" evidence="1">
    <location>
        <begin position="1"/>
        <end position="21"/>
    </location>
</feature>
<dbReference type="SUPFAM" id="SSF110296">
    <property type="entry name" value="Oligoxyloglucan reducing end-specific cellobiohydrolase"/>
    <property type="match status" value="2"/>
</dbReference>
<dbReference type="eggNOG" id="COG4447">
    <property type="taxonomic scope" value="Bacteria"/>
</dbReference>
<dbReference type="Gene3D" id="2.130.10.10">
    <property type="entry name" value="YVTN repeat-like/Quinoprotein amine dehydrogenase"/>
    <property type="match status" value="3"/>
</dbReference>
<accession>I3YYP5</accession>
<evidence type="ECO:0000256" key="1">
    <source>
        <dbReference type="SAM" id="SignalP"/>
    </source>
</evidence>
<dbReference type="Proteomes" id="UP000006049">
    <property type="component" value="Chromosome"/>
</dbReference>
<gene>
    <name evidence="2" type="ordered locus">Aeqsu_2660</name>
</gene>
<dbReference type="InterPro" id="IPR015943">
    <property type="entry name" value="WD40/YVTN_repeat-like_dom_sf"/>
</dbReference>
<keyword evidence="3" id="KW-1185">Reference proteome</keyword>
<proteinExistence type="predicted"/>
<evidence type="ECO:0000313" key="2">
    <source>
        <dbReference type="EMBL" id="AFL82113.1"/>
    </source>
</evidence>
<dbReference type="PANTHER" id="PTHR43739:SF5">
    <property type="entry name" value="EXO-ALPHA-SIALIDASE"/>
    <property type="match status" value="1"/>
</dbReference>
<dbReference type="STRING" id="746697.Aeqsu_2660"/>
<organism evidence="2 3">
    <name type="scientific">Aequorivita sublithincola (strain DSM 14238 / LMG 21431 / ACAM 643 / 9-3)</name>
    <dbReference type="NCBI Taxonomy" id="746697"/>
    <lineage>
        <taxon>Bacteria</taxon>
        <taxon>Pseudomonadati</taxon>
        <taxon>Bacteroidota</taxon>
        <taxon>Flavobacteriia</taxon>
        <taxon>Flavobacteriales</taxon>
        <taxon>Flavobacteriaceae</taxon>
        <taxon>Aequorivita</taxon>
    </lineage>
</organism>
<sequence length="786" mass="86851">MKKVILIVSSFFLLCVQAFYAQSVSPVGEWVSIGPDHINRGLGSNGRITSLAIDQTDSKIIYGGARGTGLWKTIDGGDNWGPLTDNLPSLNIECIVIAKTNHNLIYIVTPVGLYQSMNAGASWVRKYTGNLNAVNNTLIVHPSDPNILYIAAEIEGNLARPGVYYSNDAGNSWSLILDRGAIKSLLIDPLNSSKFYASVTKSNDVTQSGVYEGFKDRAGNHNWRKLFGCSNGRLPVITDPATTIQLAISGGRKYAAFKTSTDWTIYRTAEFSCSIGGIMEQEWKKGWKAEGDINGDLVFRRLWNTIYTDPNNRDIVFASGTDLWVSTNGGDDFTRIPEGTSKTPHADYHAYYSDPTNSKIVYFGTDGGIYRSKNSGLDDWKFIGKGMAITEFYNMSTASEQPNTIIAGTQDNGMSKYTGSKNWKFLVGGDSEYSEISPKDNNVYYEGGQRINQLKKSTNAGSDWSDAGLQLGDCDIANEFGVTKYQVLAHPDDASIVYATCNGLWKGMPWRQIFNPSGQDVAHIAIDKKTHTLFAGTLTGRIYKSTNEQDFEVLFNHPSIRPSIDIQPDPHNENRLYLAFNSINAGRVYIGNKRNGQYVFTDISSNLPDNIRVNTIAVDLMRDRTIFAGTLIDGIYKGVISVDGTSCNWSRYINGLPNGITVTDLEVQPITGVLRAVTFGRGAYEVNTDNPIGSTLSAEGKINFLRLHNVGGGYGSGYDMLDAEVIVKIDSQTEMSFGMQLRKNENEKSALNMYRMLQKAFQQNENIMLEYVRKSIHSGIIKRIIN</sequence>
<dbReference type="EMBL" id="CP003280">
    <property type="protein sequence ID" value="AFL82113.1"/>
    <property type="molecule type" value="Genomic_DNA"/>
</dbReference>
<protein>
    <recommendedName>
        <fullName evidence="4">Sortilin N-terminal domain-containing protein</fullName>
    </recommendedName>
</protein>
<dbReference type="HOGENOM" id="CLU_004847_1_1_10"/>
<dbReference type="RefSeq" id="WP_014783362.1">
    <property type="nucleotide sequence ID" value="NC_018013.1"/>
</dbReference>
<evidence type="ECO:0008006" key="4">
    <source>
        <dbReference type="Google" id="ProtNLM"/>
    </source>
</evidence>
<name>I3YYP5_AEQSU</name>